<dbReference type="RefSeq" id="WP_132318271.1">
    <property type="nucleotide sequence ID" value="NZ_FWZT01000007.1"/>
</dbReference>
<organism evidence="1 2">
    <name type="scientific">Pseudobacteriovorax antillogorgiicola</name>
    <dbReference type="NCBI Taxonomy" id="1513793"/>
    <lineage>
        <taxon>Bacteria</taxon>
        <taxon>Pseudomonadati</taxon>
        <taxon>Bdellovibrionota</taxon>
        <taxon>Oligoflexia</taxon>
        <taxon>Oligoflexales</taxon>
        <taxon>Pseudobacteriovoracaceae</taxon>
        <taxon>Pseudobacteriovorax</taxon>
    </lineage>
</organism>
<gene>
    <name evidence="1" type="ORF">SAMN06296036_107204</name>
</gene>
<evidence type="ECO:0000313" key="2">
    <source>
        <dbReference type="Proteomes" id="UP000192907"/>
    </source>
</evidence>
<dbReference type="Proteomes" id="UP000192907">
    <property type="component" value="Unassembled WGS sequence"/>
</dbReference>
<protein>
    <submittedName>
        <fullName evidence="1">Uncharacterized protein</fullName>
    </submittedName>
</protein>
<proteinExistence type="predicted"/>
<keyword evidence="2" id="KW-1185">Reference proteome</keyword>
<reference evidence="2" key="1">
    <citation type="submission" date="2017-04" db="EMBL/GenBank/DDBJ databases">
        <authorList>
            <person name="Varghese N."/>
            <person name="Submissions S."/>
        </authorList>
    </citation>
    <scope>NUCLEOTIDE SEQUENCE [LARGE SCALE GENOMIC DNA]</scope>
    <source>
        <strain evidence="2">RKEM611</strain>
    </source>
</reference>
<accession>A0A1Y6BQ44</accession>
<name>A0A1Y6BQ44_9BACT</name>
<evidence type="ECO:0000313" key="1">
    <source>
        <dbReference type="EMBL" id="SMF22528.1"/>
    </source>
</evidence>
<sequence length="152" mass="17317">MEEIKLKIDALADAKRQIEQTLPILQALRSDHSKIEQMIEIGDHFNGLIGTFSFGSGTDIFDELVDVARMIDNVCQIYRKDELGDIQLEHLEFIIGAVSYSQILLDVYVREGKIESLGSKKTDLINDYNRLTDVEEREILDQSDIDDLLSDL</sequence>
<dbReference type="EMBL" id="FWZT01000007">
    <property type="protein sequence ID" value="SMF22528.1"/>
    <property type="molecule type" value="Genomic_DNA"/>
</dbReference>
<dbReference type="AlphaFoldDB" id="A0A1Y6BQ44"/>